<keyword evidence="7" id="KW-0325">Glycoprotein</keyword>
<dbReference type="GO" id="GO:0010411">
    <property type="term" value="P:xyloglucan metabolic process"/>
    <property type="evidence" value="ECO:0007669"/>
    <property type="project" value="TreeGrafter"/>
</dbReference>
<evidence type="ECO:0000259" key="9">
    <source>
        <dbReference type="Pfam" id="PF07779"/>
    </source>
</evidence>
<feature type="transmembrane region" description="Helical" evidence="8">
    <location>
        <begin position="343"/>
        <end position="365"/>
    </location>
</feature>
<feature type="transmembrane region" description="Helical" evidence="8">
    <location>
        <begin position="265"/>
        <end position="287"/>
    </location>
</feature>
<feature type="transmembrane region" description="Helical" evidence="8">
    <location>
        <begin position="386"/>
        <end position="406"/>
    </location>
</feature>
<gene>
    <name evidence="10" type="ORF">MOQ_006101</name>
</gene>
<evidence type="ECO:0000256" key="5">
    <source>
        <dbReference type="ARBA" id="ARBA00022989"/>
    </source>
</evidence>
<feature type="transmembrane region" description="Helical" evidence="8">
    <location>
        <begin position="418"/>
        <end position="437"/>
    </location>
</feature>
<dbReference type="GO" id="GO:0016020">
    <property type="term" value="C:membrane"/>
    <property type="evidence" value="ECO:0007669"/>
    <property type="project" value="UniProtKB-SubCell"/>
</dbReference>
<evidence type="ECO:0000256" key="6">
    <source>
        <dbReference type="ARBA" id="ARBA00023136"/>
    </source>
</evidence>
<dbReference type="GO" id="GO:0045492">
    <property type="term" value="P:xylan biosynthetic process"/>
    <property type="evidence" value="ECO:0007669"/>
    <property type="project" value="TreeGrafter"/>
</dbReference>
<protein>
    <recommendedName>
        <fullName evidence="9">Cas1p 10 TM acyl transferase domain-containing protein</fullName>
    </recommendedName>
</protein>
<keyword evidence="3" id="KW-0808">Transferase</keyword>
<keyword evidence="4 8" id="KW-0812">Transmembrane</keyword>
<dbReference type="GO" id="GO:0005794">
    <property type="term" value="C:Golgi apparatus"/>
    <property type="evidence" value="ECO:0007669"/>
    <property type="project" value="TreeGrafter"/>
</dbReference>
<feature type="transmembrane region" description="Helical" evidence="8">
    <location>
        <begin position="30"/>
        <end position="51"/>
    </location>
</feature>
<dbReference type="GO" id="GO:0016407">
    <property type="term" value="F:acetyltransferase activity"/>
    <property type="evidence" value="ECO:0007669"/>
    <property type="project" value="TreeGrafter"/>
</dbReference>
<comment type="similarity">
    <text evidence="2">Belongs to the PC-esterase family. CASD1 subfamily.</text>
</comment>
<evidence type="ECO:0000313" key="10">
    <source>
        <dbReference type="EMBL" id="EKF30093.1"/>
    </source>
</evidence>
<evidence type="ECO:0000256" key="3">
    <source>
        <dbReference type="ARBA" id="ARBA00022679"/>
    </source>
</evidence>
<accession>K2M5I0</accession>
<organism evidence="10 11">
    <name type="scientific">Trypanosoma cruzi marinkellei</name>
    <dbReference type="NCBI Taxonomy" id="85056"/>
    <lineage>
        <taxon>Eukaryota</taxon>
        <taxon>Discoba</taxon>
        <taxon>Euglenozoa</taxon>
        <taxon>Kinetoplastea</taxon>
        <taxon>Metakinetoplastina</taxon>
        <taxon>Trypanosomatida</taxon>
        <taxon>Trypanosomatidae</taxon>
        <taxon>Trypanosoma</taxon>
        <taxon>Schizotrypanum</taxon>
    </lineage>
</organism>
<dbReference type="Proteomes" id="UP000007350">
    <property type="component" value="Unassembled WGS sequence"/>
</dbReference>
<feature type="transmembrane region" description="Helical" evidence="8">
    <location>
        <begin position="214"/>
        <end position="233"/>
    </location>
</feature>
<evidence type="ECO:0000256" key="7">
    <source>
        <dbReference type="ARBA" id="ARBA00023180"/>
    </source>
</evidence>
<keyword evidence="11" id="KW-1185">Reference proteome</keyword>
<dbReference type="Pfam" id="PF07779">
    <property type="entry name" value="Cas1_AcylT"/>
    <property type="match status" value="1"/>
</dbReference>
<feature type="domain" description="Cas1p 10 TM acyl transferase" evidence="9">
    <location>
        <begin position="103"/>
        <end position="523"/>
    </location>
</feature>
<dbReference type="AlphaFoldDB" id="K2M5I0"/>
<feature type="transmembrane region" description="Helical" evidence="8">
    <location>
        <begin position="299"/>
        <end position="323"/>
    </location>
</feature>
<dbReference type="EMBL" id="AHKC01012464">
    <property type="protein sequence ID" value="EKF30093.1"/>
    <property type="molecule type" value="Genomic_DNA"/>
</dbReference>
<dbReference type="OrthoDB" id="1932925at2759"/>
<dbReference type="PANTHER" id="PTHR13533:SF1">
    <property type="entry name" value="N-ACETYLNEURAMINATE 9-O-ACETYLTRANSFERASE"/>
    <property type="match status" value="1"/>
</dbReference>
<sequence>MEKKEGLECVDDGQCSIVSKWKAMCATARCMLVALLFISFLVVLVFASLVASSTTVFPTGPLSSGQIMAFILITFIVAWAAMDFLFVQLNLMEESYMTVNSRLQLRGGAELGAYLLLMFVCDRTTLLPRSEKIYSMDFFWLLCAALFGVSLFTLKKAKPPSSFVVSGGSESPVECFHVPPLTRSQTEEWKGWMQVLFLWYHYFHNVSIYNSIRIFIAAYVWMTGFGNFSYYYVRKDYSFNRLCVMQWRLNFLVAAVSLTLGNQYMLYYICPLHTLFTLFIYQSLYFFQDMNVTNRGMCVKVFLSFLFCGLIWDVSREFFYVIWSPFSWLVGFNNPYRPKQHILWEWFFRTSLDHYIWIYGMICAYSHPRYCHYLRRLDELPKYASWLMKFVITITALCVGFVYIKVVYLVPKLEYNTIHPYTSFIPITIYIILRNLFKRLRMYHIGLFERLGKVTLESYITQYHIWMATTGLNGSPKKLLWVVPREYPWVNFTLVSCLFAVVSFRLFDTSNITRTFLLPPKAVSSVLRINISAAVVFLFLTFAVSCCIRAYVEI</sequence>
<evidence type="ECO:0000313" key="11">
    <source>
        <dbReference type="Proteomes" id="UP000007350"/>
    </source>
</evidence>
<feature type="transmembrane region" description="Helical" evidence="8">
    <location>
        <begin position="138"/>
        <end position="154"/>
    </location>
</feature>
<dbReference type="InterPro" id="IPR012419">
    <property type="entry name" value="Cas1_AcylTrans_dom"/>
</dbReference>
<comment type="subcellular location">
    <subcellularLocation>
        <location evidence="1">Membrane</location>
        <topology evidence="1">Multi-pass membrane protein</topology>
    </subcellularLocation>
</comment>
<evidence type="ECO:0000256" key="1">
    <source>
        <dbReference type="ARBA" id="ARBA00004141"/>
    </source>
</evidence>
<keyword evidence="6 8" id="KW-0472">Membrane</keyword>
<evidence type="ECO:0000256" key="2">
    <source>
        <dbReference type="ARBA" id="ARBA00010666"/>
    </source>
</evidence>
<name>K2M5I0_TRYCR</name>
<feature type="transmembrane region" description="Helical" evidence="8">
    <location>
        <begin position="487"/>
        <end position="507"/>
    </location>
</feature>
<proteinExistence type="inferred from homology"/>
<evidence type="ECO:0000256" key="8">
    <source>
        <dbReference type="SAM" id="Phobius"/>
    </source>
</evidence>
<feature type="transmembrane region" description="Helical" evidence="8">
    <location>
        <begin position="67"/>
        <end position="87"/>
    </location>
</feature>
<reference evidence="10 11" key="1">
    <citation type="journal article" date="2012" name="BMC Genomics">
        <title>Comparative genomic analysis of human infective Trypanosoma cruzi lineages with the bat-restricted subspecies T. cruzi marinkellei.</title>
        <authorList>
            <person name="Franzen O."/>
            <person name="Talavera-Lopez C."/>
            <person name="Ochaya S."/>
            <person name="Butler C.E."/>
            <person name="Messenger L.A."/>
            <person name="Lewis M.D."/>
            <person name="Llewellyn M.S."/>
            <person name="Marinkelle C.J."/>
            <person name="Tyler K.M."/>
            <person name="Miles M.A."/>
            <person name="Andersson B."/>
        </authorList>
    </citation>
    <scope>NUCLEOTIDE SEQUENCE [LARGE SCALE GENOMIC DNA]</scope>
    <source>
        <strain evidence="10 11">B7</strain>
    </source>
</reference>
<comment type="caution">
    <text evidence="10">The sequence shown here is derived from an EMBL/GenBank/DDBJ whole genome shotgun (WGS) entry which is preliminary data.</text>
</comment>
<dbReference type="PANTHER" id="PTHR13533">
    <property type="entry name" value="N-ACETYLNEURAMINATE 9-O-ACETYLTRANSFERASE"/>
    <property type="match status" value="1"/>
</dbReference>
<evidence type="ECO:0000256" key="4">
    <source>
        <dbReference type="ARBA" id="ARBA00022692"/>
    </source>
</evidence>
<feature type="transmembrane region" description="Helical" evidence="8">
    <location>
        <begin position="527"/>
        <end position="552"/>
    </location>
</feature>
<keyword evidence="5 8" id="KW-1133">Transmembrane helix</keyword>